<evidence type="ECO:0000313" key="3">
    <source>
        <dbReference type="Proteomes" id="UP000539146"/>
    </source>
</evidence>
<dbReference type="PRINTS" id="PR00111">
    <property type="entry name" value="ABHYDROLASE"/>
</dbReference>
<dbReference type="PANTHER" id="PTHR43689">
    <property type="entry name" value="HYDROLASE"/>
    <property type="match status" value="1"/>
</dbReference>
<dbReference type="Proteomes" id="UP000539146">
    <property type="component" value="Unassembled WGS sequence"/>
</dbReference>
<gene>
    <name evidence="2" type="ORF">HP467_09515</name>
</gene>
<dbReference type="AlphaFoldDB" id="A0A850DV48"/>
<dbReference type="GO" id="GO:0016787">
    <property type="term" value="F:hydrolase activity"/>
    <property type="evidence" value="ECO:0007669"/>
    <property type="project" value="UniProtKB-KW"/>
</dbReference>
<sequence>MRARVGSFQVGDLRVRLRTLAPAGRLHDSLAPTVVLVHGIGMSHRSFARTQRVLARTHRTVAVDLPGFGGLPPAGRRLQVEELADLVVAAVRDGGAETVVAIGQSMGTQVVAEAALRHPDVVRAVVLVGPVCDRSRRTLLRQALDLTRDTVVETPRMNAVVTTDYLRSIRQYVRELGPMLRHRLEDVLPRLTQPVLVVRGDRDPIARREWSESLAQAAPRGALVELPGGHHVQERHPEAVGRLVEEFRRVQTLEDAR</sequence>
<protein>
    <submittedName>
        <fullName evidence="2">Alpha/beta hydrolase</fullName>
    </submittedName>
</protein>
<dbReference type="SUPFAM" id="SSF53474">
    <property type="entry name" value="alpha/beta-Hydrolases"/>
    <property type="match status" value="1"/>
</dbReference>
<comment type="caution">
    <text evidence="2">The sequence shown here is derived from an EMBL/GenBank/DDBJ whole genome shotgun (WGS) entry which is preliminary data.</text>
</comment>
<accession>A0A850DV48</accession>
<dbReference type="PANTHER" id="PTHR43689:SF8">
    <property type="entry name" value="ALPHA_BETA-HYDROLASES SUPERFAMILY PROTEIN"/>
    <property type="match status" value="1"/>
</dbReference>
<name>A0A850DV48_9MICO</name>
<dbReference type="Gene3D" id="3.40.50.1820">
    <property type="entry name" value="alpha/beta hydrolase"/>
    <property type="match status" value="1"/>
</dbReference>
<evidence type="ECO:0000313" key="2">
    <source>
        <dbReference type="EMBL" id="NUU28345.1"/>
    </source>
</evidence>
<dbReference type="Pfam" id="PF12697">
    <property type="entry name" value="Abhydrolase_6"/>
    <property type="match status" value="1"/>
</dbReference>
<feature type="domain" description="AB hydrolase-1" evidence="1">
    <location>
        <begin position="34"/>
        <end position="240"/>
    </location>
</feature>
<dbReference type="InterPro" id="IPR000073">
    <property type="entry name" value="AB_hydrolase_1"/>
</dbReference>
<evidence type="ECO:0000259" key="1">
    <source>
        <dbReference type="Pfam" id="PF12697"/>
    </source>
</evidence>
<dbReference type="EMBL" id="JABMCG010000104">
    <property type="protein sequence ID" value="NUU28345.1"/>
    <property type="molecule type" value="Genomic_DNA"/>
</dbReference>
<dbReference type="InterPro" id="IPR029058">
    <property type="entry name" value="AB_hydrolase_fold"/>
</dbReference>
<keyword evidence="2" id="KW-0378">Hydrolase</keyword>
<organism evidence="2 3">
    <name type="scientific">Curtobacterium citreum</name>
    <dbReference type="NCBI Taxonomy" id="2036"/>
    <lineage>
        <taxon>Bacteria</taxon>
        <taxon>Bacillati</taxon>
        <taxon>Actinomycetota</taxon>
        <taxon>Actinomycetes</taxon>
        <taxon>Micrococcales</taxon>
        <taxon>Microbacteriaceae</taxon>
        <taxon>Curtobacterium</taxon>
    </lineage>
</organism>
<proteinExistence type="predicted"/>
<reference evidence="2 3" key="1">
    <citation type="submission" date="2020-05" db="EMBL/GenBank/DDBJ databases">
        <title>Genome Sequencing of Type Strains.</title>
        <authorList>
            <person name="Lemaire J.F."/>
            <person name="Inderbitzin P."/>
            <person name="Gregorio O.A."/>
            <person name="Collins S.B."/>
            <person name="Wespe N."/>
            <person name="Knight-Connoni V."/>
        </authorList>
    </citation>
    <scope>NUCLEOTIDE SEQUENCE [LARGE SCALE GENOMIC DNA]</scope>
    <source>
        <strain evidence="2 3">DSM 20512</strain>
    </source>
</reference>
<dbReference type="RefSeq" id="WP_175326022.1">
    <property type="nucleotide sequence ID" value="NZ_BAAAWP010000001.1"/>
</dbReference>